<keyword evidence="3" id="KW-1133">Transmembrane helix</keyword>
<evidence type="ECO:0000256" key="3">
    <source>
        <dbReference type="SAM" id="Phobius"/>
    </source>
</evidence>
<dbReference type="Gene3D" id="3.40.50.10320">
    <property type="entry name" value="LmbE-like"/>
    <property type="match status" value="1"/>
</dbReference>
<dbReference type="EC" id="3.5.1.89" evidence="2"/>
<dbReference type="Proteomes" id="UP001152622">
    <property type="component" value="Chromosome 14"/>
</dbReference>
<name>A0A9Q1IK91_SYNKA</name>
<gene>
    <name evidence="4" type="ORF">SKAU_G00328150</name>
</gene>
<dbReference type="SUPFAM" id="SSF102588">
    <property type="entry name" value="LmbE-like"/>
    <property type="match status" value="1"/>
</dbReference>
<accession>A0A9Q1IK91</accession>
<protein>
    <recommendedName>
        <fullName evidence="2">N-acetylglucosaminylphosphatidylinositol deacetylase</fullName>
        <ecNumber evidence="2">3.5.1.89</ecNumber>
    </recommendedName>
</protein>
<dbReference type="PANTHER" id="PTHR12993">
    <property type="entry name" value="N-ACETYLGLUCOSAMINYL-PHOSPHATIDYLINOSITOL DE-N-ACETYLASE-RELATED"/>
    <property type="match status" value="1"/>
</dbReference>
<proteinExistence type="inferred from homology"/>
<comment type="caution">
    <text evidence="4">The sequence shown here is derived from an EMBL/GenBank/DDBJ whole genome shotgun (WGS) entry which is preliminary data.</text>
</comment>
<sequence>MFSVTLLVSCFLCSLYFILLKVIYYRYSQASWSKHLLKLNGRESGRSRISQNAARNYVYPWQSEHKNSIKEVRALLVTAHPDDECMFFAPTILQLLQSNASVHLLCLSSGNYYNQGVHRQRELCDSCAVLGIPSSQVTIIDCKELPDDPNIEWNIHTIASFVLKQVTASSINLVLTFDGRGVSGHGNHIAIYRSLSYLASTGEIPDGCCVLSLQTVNVIRKYLSVLELPISWLCRSDVSFLIGSEEYKQAKRAMLCHGSQLLWFRRFYMLFSRYMLINTFQVMAQEEKDWKIY</sequence>
<evidence type="ECO:0000313" key="5">
    <source>
        <dbReference type="Proteomes" id="UP001152622"/>
    </source>
</evidence>
<evidence type="ECO:0000256" key="2">
    <source>
        <dbReference type="ARBA" id="ARBA00012176"/>
    </source>
</evidence>
<dbReference type="EMBL" id="JAINUF010000014">
    <property type="protein sequence ID" value="KAJ8342887.1"/>
    <property type="molecule type" value="Genomic_DNA"/>
</dbReference>
<keyword evidence="3" id="KW-0812">Transmembrane</keyword>
<evidence type="ECO:0000256" key="1">
    <source>
        <dbReference type="ARBA" id="ARBA00006066"/>
    </source>
</evidence>
<evidence type="ECO:0000313" key="4">
    <source>
        <dbReference type="EMBL" id="KAJ8342887.1"/>
    </source>
</evidence>
<feature type="transmembrane region" description="Helical" evidence="3">
    <location>
        <begin position="6"/>
        <end position="24"/>
    </location>
</feature>
<dbReference type="AlphaFoldDB" id="A0A9Q1IK91"/>
<dbReference type="InterPro" id="IPR024078">
    <property type="entry name" value="LmbE-like_dom_sf"/>
</dbReference>
<dbReference type="Pfam" id="PF02585">
    <property type="entry name" value="PIG-L"/>
    <property type="match status" value="1"/>
</dbReference>
<organism evidence="4 5">
    <name type="scientific">Synaphobranchus kaupii</name>
    <name type="common">Kaup's arrowtooth eel</name>
    <dbReference type="NCBI Taxonomy" id="118154"/>
    <lineage>
        <taxon>Eukaryota</taxon>
        <taxon>Metazoa</taxon>
        <taxon>Chordata</taxon>
        <taxon>Craniata</taxon>
        <taxon>Vertebrata</taxon>
        <taxon>Euteleostomi</taxon>
        <taxon>Actinopterygii</taxon>
        <taxon>Neopterygii</taxon>
        <taxon>Teleostei</taxon>
        <taxon>Anguilliformes</taxon>
        <taxon>Synaphobranchidae</taxon>
        <taxon>Synaphobranchus</taxon>
    </lineage>
</organism>
<dbReference type="OrthoDB" id="440160at2759"/>
<reference evidence="4" key="1">
    <citation type="journal article" date="2023" name="Science">
        <title>Genome structures resolve the early diversification of teleost fishes.</title>
        <authorList>
            <person name="Parey E."/>
            <person name="Louis A."/>
            <person name="Montfort J."/>
            <person name="Bouchez O."/>
            <person name="Roques C."/>
            <person name="Iampietro C."/>
            <person name="Lluch J."/>
            <person name="Castinel A."/>
            <person name="Donnadieu C."/>
            <person name="Desvignes T."/>
            <person name="Floi Bucao C."/>
            <person name="Jouanno E."/>
            <person name="Wen M."/>
            <person name="Mejri S."/>
            <person name="Dirks R."/>
            <person name="Jansen H."/>
            <person name="Henkel C."/>
            <person name="Chen W.J."/>
            <person name="Zahm M."/>
            <person name="Cabau C."/>
            <person name="Klopp C."/>
            <person name="Thompson A.W."/>
            <person name="Robinson-Rechavi M."/>
            <person name="Braasch I."/>
            <person name="Lecointre G."/>
            <person name="Bobe J."/>
            <person name="Postlethwait J.H."/>
            <person name="Berthelot C."/>
            <person name="Roest Crollius H."/>
            <person name="Guiguen Y."/>
        </authorList>
    </citation>
    <scope>NUCLEOTIDE SEQUENCE</scope>
    <source>
        <strain evidence="4">WJC10195</strain>
    </source>
</reference>
<keyword evidence="5" id="KW-1185">Reference proteome</keyword>
<dbReference type="GO" id="GO:0005783">
    <property type="term" value="C:endoplasmic reticulum"/>
    <property type="evidence" value="ECO:0007669"/>
    <property type="project" value="TreeGrafter"/>
</dbReference>
<dbReference type="PANTHER" id="PTHR12993:SF11">
    <property type="entry name" value="N-ACETYLGLUCOSAMINYL-PHOSPHATIDYLINOSITOL DE-N-ACETYLASE"/>
    <property type="match status" value="1"/>
</dbReference>
<comment type="similarity">
    <text evidence="1">Belongs to the PIGL family.</text>
</comment>
<keyword evidence="3" id="KW-0472">Membrane</keyword>
<dbReference type="GO" id="GO:0000225">
    <property type="term" value="F:N-acetylglucosaminylphosphatidylinositol deacetylase activity"/>
    <property type="evidence" value="ECO:0007669"/>
    <property type="project" value="UniProtKB-EC"/>
</dbReference>
<dbReference type="InterPro" id="IPR003737">
    <property type="entry name" value="GlcNAc_PI_deacetylase-related"/>
</dbReference>